<dbReference type="GO" id="GO:0005634">
    <property type="term" value="C:nucleus"/>
    <property type="evidence" value="ECO:0007669"/>
    <property type="project" value="UniProtKB-SubCell"/>
</dbReference>
<dbReference type="InterPro" id="IPR012337">
    <property type="entry name" value="RNaseH-like_sf"/>
</dbReference>
<comment type="caution">
    <text evidence="6">The sequence shown here is derived from an EMBL/GenBank/DDBJ whole genome shotgun (WGS) entry which is preliminary data.</text>
</comment>
<evidence type="ECO:0000256" key="2">
    <source>
        <dbReference type="ARBA" id="ARBA00022723"/>
    </source>
</evidence>
<dbReference type="PANTHER" id="PTHR46481:SF10">
    <property type="entry name" value="ZINC FINGER BED DOMAIN-CONTAINING PROTEIN 39"/>
    <property type="match status" value="1"/>
</dbReference>
<evidence type="ECO:0000313" key="6">
    <source>
        <dbReference type="EMBL" id="CAG8821749.1"/>
    </source>
</evidence>
<keyword evidence="7" id="KW-1185">Reference proteome</keyword>
<dbReference type="GO" id="GO:0008270">
    <property type="term" value="F:zinc ion binding"/>
    <property type="evidence" value="ECO:0007669"/>
    <property type="project" value="UniProtKB-KW"/>
</dbReference>
<comment type="subcellular location">
    <subcellularLocation>
        <location evidence="1">Nucleus</location>
    </subcellularLocation>
</comment>
<organism evidence="6 7">
    <name type="scientific">Cetraspora pellucida</name>
    <dbReference type="NCBI Taxonomy" id="1433469"/>
    <lineage>
        <taxon>Eukaryota</taxon>
        <taxon>Fungi</taxon>
        <taxon>Fungi incertae sedis</taxon>
        <taxon>Mucoromycota</taxon>
        <taxon>Glomeromycotina</taxon>
        <taxon>Glomeromycetes</taxon>
        <taxon>Diversisporales</taxon>
        <taxon>Gigasporaceae</taxon>
        <taxon>Cetraspora</taxon>
    </lineage>
</organism>
<feature type="non-terminal residue" evidence="6">
    <location>
        <position position="321"/>
    </location>
</feature>
<dbReference type="PANTHER" id="PTHR46481">
    <property type="entry name" value="ZINC FINGER BED DOMAIN-CONTAINING PROTEIN 4"/>
    <property type="match status" value="1"/>
</dbReference>
<keyword evidence="4" id="KW-0862">Zinc</keyword>
<reference evidence="6" key="1">
    <citation type="submission" date="2021-06" db="EMBL/GenBank/DDBJ databases">
        <authorList>
            <person name="Kallberg Y."/>
            <person name="Tangrot J."/>
            <person name="Rosling A."/>
        </authorList>
    </citation>
    <scope>NUCLEOTIDE SEQUENCE</scope>
    <source>
        <strain evidence="6">FL966</strain>
    </source>
</reference>
<evidence type="ECO:0000256" key="1">
    <source>
        <dbReference type="ARBA" id="ARBA00004123"/>
    </source>
</evidence>
<evidence type="ECO:0000256" key="4">
    <source>
        <dbReference type="ARBA" id="ARBA00022833"/>
    </source>
</evidence>
<protein>
    <submittedName>
        <fullName evidence="6">5191_t:CDS:1</fullName>
    </submittedName>
</protein>
<gene>
    <name evidence="6" type="ORF">CPELLU_LOCUS19753</name>
</gene>
<keyword evidence="5" id="KW-0539">Nucleus</keyword>
<accession>A0A9N9KBK4</accession>
<dbReference type="EMBL" id="CAJVQA010050817">
    <property type="protein sequence ID" value="CAG8821749.1"/>
    <property type="molecule type" value="Genomic_DNA"/>
</dbReference>
<name>A0A9N9KBK4_9GLOM</name>
<keyword evidence="3" id="KW-0863">Zinc-finger</keyword>
<dbReference type="Proteomes" id="UP000789759">
    <property type="component" value="Unassembled WGS sequence"/>
</dbReference>
<keyword evidence="2" id="KW-0479">Metal-binding</keyword>
<dbReference type="SUPFAM" id="SSF53098">
    <property type="entry name" value="Ribonuclease H-like"/>
    <property type="match status" value="1"/>
</dbReference>
<proteinExistence type="predicted"/>
<evidence type="ECO:0000313" key="7">
    <source>
        <dbReference type="Proteomes" id="UP000789759"/>
    </source>
</evidence>
<dbReference type="AlphaFoldDB" id="A0A9N9KBK4"/>
<evidence type="ECO:0000256" key="5">
    <source>
        <dbReference type="ARBA" id="ARBA00023242"/>
    </source>
</evidence>
<evidence type="ECO:0000256" key="3">
    <source>
        <dbReference type="ARBA" id="ARBA00022771"/>
    </source>
</evidence>
<dbReference type="OrthoDB" id="6625832at2759"/>
<dbReference type="InterPro" id="IPR052035">
    <property type="entry name" value="ZnF_BED_domain_contain"/>
</dbReference>
<feature type="non-terminal residue" evidence="6">
    <location>
        <position position="1"/>
    </location>
</feature>
<sequence>EDNNFRLWAKSLDPQFEIPCVNTIKTIIFNFYNSIINQIIDLISKTSDTVILDMGELDKYNASNIIKLVNLVLNKFNIDHSKIFTIITDNSLKVKSAVQQLNITNIKCTRHTLQLSVNLGLKEVDNLISKCKSLIAILSKEKNINSFMKLNYKLLQRLKQLLDIIKDVDTYWNSILYAIEHLMYLKPIIIQLYSTLTNHTIRKIRKGAETMGSFILSTEEFELLGELIEILFPFNEVLYRKKYKAILVKETILDNLIECWRDPNENMCHQFNELCLTPTSNDNINDNLILAFSHSCKKFKMSLFFKHLRTETLMLNPMNLT</sequence>